<feature type="region of interest" description="Disordered" evidence="1">
    <location>
        <begin position="1"/>
        <end position="119"/>
    </location>
</feature>
<feature type="compositionally biased region" description="Low complexity" evidence="1">
    <location>
        <begin position="33"/>
        <end position="50"/>
    </location>
</feature>
<evidence type="ECO:0000313" key="3">
    <source>
        <dbReference type="Proteomes" id="UP000054324"/>
    </source>
</evidence>
<dbReference type="EMBL" id="KL599559">
    <property type="protein sequence ID" value="KER18578.1"/>
    <property type="molecule type" value="Genomic_DNA"/>
</dbReference>
<dbReference type="RefSeq" id="XP_009177675.1">
    <property type="nucleotide sequence ID" value="XM_009179411.1"/>
</dbReference>
<dbReference type="AlphaFoldDB" id="A0A074YV67"/>
<name>A0A074YV67_OPIVI</name>
<accession>A0A074YV67</accession>
<gene>
    <name evidence="2" type="ORF">T265_15965</name>
</gene>
<dbReference type="KEGG" id="ovi:T265_15965"/>
<evidence type="ECO:0000256" key="1">
    <source>
        <dbReference type="SAM" id="MobiDB-lite"/>
    </source>
</evidence>
<feature type="compositionally biased region" description="Basic and acidic residues" evidence="1">
    <location>
        <begin position="83"/>
        <end position="97"/>
    </location>
</feature>
<proteinExistence type="predicted"/>
<reference evidence="2 3" key="1">
    <citation type="submission" date="2013-11" db="EMBL/GenBank/DDBJ databases">
        <title>Opisthorchis viverrini - life in the bile duct.</title>
        <authorList>
            <person name="Young N.D."/>
            <person name="Nagarajan N."/>
            <person name="Lin S.J."/>
            <person name="Korhonen P.K."/>
            <person name="Jex A.R."/>
            <person name="Hall R.S."/>
            <person name="Safavi-Hemami H."/>
            <person name="Kaewkong W."/>
            <person name="Bertrand D."/>
            <person name="Gao S."/>
            <person name="Seet Q."/>
            <person name="Wongkham S."/>
            <person name="Teh B.T."/>
            <person name="Wongkham C."/>
            <person name="Intapan P.M."/>
            <person name="Maleewong W."/>
            <person name="Yang X."/>
            <person name="Hu M."/>
            <person name="Wang Z."/>
            <person name="Hofmann A."/>
            <person name="Sternberg P.W."/>
            <person name="Tan P."/>
            <person name="Wang J."/>
            <person name="Gasser R.B."/>
        </authorList>
    </citation>
    <scope>NUCLEOTIDE SEQUENCE [LARGE SCALE GENOMIC DNA]</scope>
</reference>
<feature type="compositionally biased region" description="Polar residues" evidence="1">
    <location>
        <begin position="67"/>
        <end position="82"/>
    </location>
</feature>
<evidence type="ECO:0000313" key="2">
    <source>
        <dbReference type="EMBL" id="KER18578.1"/>
    </source>
</evidence>
<dbReference type="Proteomes" id="UP000054324">
    <property type="component" value="Unassembled WGS sequence"/>
</dbReference>
<dbReference type="CTD" id="20330130"/>
<protein>
    <submittedName>
        <fullName evidence="2">Uncharacterized protein</fullName>
    </submittedName>
</protein>
<keyword evidence="3" id="KW-1185">Reference proteome</keyword>
<dbReference type="GeneID" id="20330130"/>
<feature type="non-terminal residue" evidence="2">
    <location>
        <position position="1"/>
    </location>
</feature>
<organism evidence="2 3">
    <name type="scientific">Opisthorchis viverrini</name>
    <name type="common">Southeast Asian liver fluke</name>
    <dbReference type="NCBI Taxonomy" id="6198"/>
    <lineage>
        <taxon>Eukaryota</taxon>
        <taxon>Metazoa</taxon>
        <taxon>Spiralia</taxon>
        <taxon>Lophotrochozoa</taxon>
        <taxon>Platyhelminthes</taxon>
        <taxon>Trematoda</taxon>
        <taxon>Digenea</taxon>
        <taxon>Opisthorchiida</taxon>
        <taxon>Opisthorchiata</taxon>
        <taxon>Opisthorchiidae</taxon>
        <taxon>Opisthorchis</taxon>
    </lineage>
</organism>
<feature type="non-terminal residue" evidence="2">
    <location>
        <position position="131"/>
    </location>
</feature>
<sequence>VVDGQLPETTKDDESPAESIDSPVVTEKSQTDSASQSGVGVSQNQSASNGAGAGGSLETNIPAPPGSVTQPTSANTTLTQAEPNKDMLNKTPEEDASKLQPDSSDPPTPDDKQTGLGSGECTHLLRFCAIH</sequence>